<dbReference type="EMBL" id="MG011691">
    <property type="protein sequence ID" value="AVK77056.1"/>
    <property type="molecule type" value="Genomic_DNA"/>
</dbReference>
<dbReference type="InterPro" id="IPR036047">
    <property type="entry name" value="F-box-like_dom_sf"/>
</dbReference>
<dbReference type="RefSeq" id="YP_009481052.1">
    <property type="nucleotide sequence ID" value="NC_037665.1"/>
</dbReference>
<proteinExistence type="predicted"/>
<reference evidence="1" key="1">
    <citation type="journal article" date="2018" name="Nat. Commun.">
        <title>Diversity and evolution of the emerging Pandoraviridae family.</title>
        <authorList>
            <person name="Legendre M."/>
            <person name="Fabre E."/>
            <person name="Poirot O."/>
            <person name="Jeudy S."/>
            <person name="Lartigue A."/>
            <person name="Alempic J.M."/>
            <person name="Beucher L."/>
            <person name="Philippe N."/>
            <person name="Bertaux L."/>
            <person name="Christo-Foroux E."/>
            <person name="Labadie K."/>
            <person name="Coute Y."/>
            <person name="Abergel C."/>
            <person name="Claverie J.M."/>
        </authorList>
    </citation>
    <scope>NUCLEOTIDE SEQUENCE [LARGE SCALE GENOMIC DNA]</scope>
    <source>
        <strain evidence="1">Macleodensis</strain>
    </source>
</reference>
<evidence type="ECO:0000313" key="1">
    <source>
        <dbReference type="EMBL" id="AVK77056.1"/>
    </source>
</evidence>
<dbReference type="KEGG" id="vg:36841511"/>
<gene>
    <name evidence="1" type="ORF">pmac_cds_368</name>
</gene>
<protein>
    <submittedName>
        <fullName evidence="1">Uncharacterized protein</fullName>
    </submittedName>
</protein>
<name>A0A2U7UF33_9VIRU</name>
<sequence>MDQDADATPRTICALPPEMMARILAALRHGDFCRARSAHRCFHVHTVDEIWRGRRVHHWLRLSPETVCEAGRLDILTFLDARRRLPRRVHELLRLAVKQGHCAIVQFLASRHARSTEEQERALFDLDMLVDPHHIMREAVEHDNVDMVRIICECLGPPFCVRDAASLALELGKTVMACRLLAGADSKSVDAAVVLYKQATLIQCDRSDKSRLTEQMAALVASIHVDVVALVLLSIATEGIRHDPWNGSFHDVDPRSPLAPEAMTVRRRERCATAIRLIAGIEPRGMVNATLALAATLRAHDAGHFLCQAVYGSAPSCPEQQE</sequence>
<dbReference type="GeneID" id="36841511"/>
<organism evidence="1">
    <name type="scientific">Pandoravirus macleodensis</name>
    <dbReference type="NCBI Taxonomy" id="2107707"/>
    <lineage>
        <taxon>Viruses</taxon>
        <taxon>Pandoravirus</taxon>
    </lineage>
</organism>
<dbReference type="SUPFAM" id="SSF81383">
    <property type="entry name" value="F-box domain"/>
    <property type="match status" value="1"/>
</dbReference>
<accession>A0A2U7UF33</accession>
<dbReference type="Proteomes" id="UP000249758">
    <property type="component" value="Segment"/>
</dbReference>